<keyword evidence="6" id="KW-0489">Methyltransferase</keyword>
<dbReference type="Pfam" id="PF08267">
    <property type="entry name" value="Meth_synt_1"/>
    <property type="match status" value="1"/>
</dbReference>
<reference evidence="15 16" key="1">
    <citation type="submission" date="2024-09" db="EMBL/GenBank/DDBJ databases">
        <authorList>
            <person name="Sun Q."/>
            <person name="Mori K."/>
        </authorList>
    </citation>
    <scope>NUCLEOTIDE SEQUENCE [LARGE SCALE GENOMIC DNA]</scope>
    <source>
        <strain evidence="15 16">TISTR 1856</strain>
    </source>
</reference>
<evidence type="ECO:0000256" key="6">
    <source>
        <dbReference type="ARBA" id="ARBA00022603"/>
    </source>
</evidence>
<evidence type="ECO:0000256" key="12">
    <source>
        <dbReference type="ARBA" id="ARBA00023167"/>
    </source>
</evidence>
<keyword evidence="8" id="KW-0808">Transferase</keyword>
<evidence type="ECO:0000256" key="9">
    <source>
        <dbReference type="ARBA" id="ARBA00022723"/>
    </source>
</evidence>
<evidence type="ECO:0000256" key="10">
    <source>
        <dbReference type="ARBA" id="ARBA00022737"/>
    </source>
</evidence>
<comment type="similarity">
    <text evidence="4">Belongs to the vitamin-B12 independent methionine synthase family.</text>
</comment>
<organism evidence="15 16">
    <name type="scientific">Kineococcus gynurae</name>
    <dbReference type="NCBI Taxonomy" id="452979"/>
    <lineage>
        <taxon>Bacteria</taxon>
        <taxon>Bacillati</taxon>
        <taxon>Actinomycetota</taxon>
        <taxon>Actinomycetes</taxon>
        <taxon>Kineosporiales</taxon>
        <taxon>Kineosporiaceae</taxon>
        <taxon>Kineococcus</taxon>
    </lineage>
</organism>
<evidence type="ECO:0000256" key="4">
    <source>
        <dbReference type="ARBA" id="ARBA00009553"/>
    </source>
</evidence>
<keyword evidence="11" id="KW-0862">Zinc</keyword>
<evidence type="ECO:0000259" key="13">
    <source>
        <dbReference type="Pfam" id="PF01717"/>
    </source>
</evidence>
<evidence type="ECO:0000313" key="16">
    <source>
        <dbReference type="Proteomes" id="UP001589748"/>
    </source>
</evidence>
<dbReference type="InterPro" id="IPR013215">
    <property type="entry name" value="Cbl-indep_Met_Synth_N"/>
</dbReference>
<sequence length="625" mass="64476">MLGYPSIGARRETTAALAALRAGRADVAATEAALAAVRARARRRMNARGLPAHDSSIPQAFSSHDPVLDAVVAFGAVPARCADVLASDGSVDLVGLDVLARGRGVRTPLRTVPGAGRGRRHVVPEITPATRFRFVDDRAVREFAEALTDGYLTRPVLVGPLTFLLLARAGAPAGAPAGDRRPWERLPELVEAYAVALQSFAAAGADWVQLDEPGLAAPATAGTDAAELSAAVRATYDRLAATGGVQLLVAVPHGDPGGSLADLAATGVAGVALDLVRGSVPAPAGDLAGLADKVLVGGVVDGENVWTTDLGPALRGLQALAALQPTGHPRVVAGTSTSLLHVPHDVADEVDLDPQLRRRLAFADQKVSEVVLLGEALRDRGSAAAALEASAAARADRATGAGGHRPEVRARVAGLGPDARRRGVGALRRIAADPGPDRWLREHLGIDAVVPGEAGVAGEAGVDERVRRTAASLDGVALTEHGWVRGHGSDDVRPPILFGDVARPAPASGPAERPVEEWLTGPVTMLARSFVRDDLPVADTAAQVALALRDEIAARAATGSAVVRVDEPALPRPLPLRGADREERRWAVDAFRLAVAGAPDATRVHAHLGDPALPPPALLHPPTSP</sequence>
<dbReference type="Gene3D" id="3.20.20.210">
    <property type="match status" value="2"/>
</dbReference>
<comment type="cofactor">
    <cofactor evidence="1">
        <name>Zn(2+)</name>
        <dbReference type="ChEBI" id="CHEBI:29105"/>
    </cofactor>
</comment>
<keyword evidence="12" id="KW-0486">Methionine biosynthesis</keyword>
<evidence type="ECO:0000259" key="14">
    <source>
        <dbReference type="Pfam" id="PF08267"/>
    </source>
</evidence>
<protein>
    <recommendedName>
        <fullName evidence="5">5-methyltetrahydropteroyltriglutamate--homocysteine S-methyltransferase</fullName>
        <ecNumber evidence="5">2.1.1.14</ecNumber>
    </recommendedName>
</protein>
<evidence type="ECO:0000313" key="15">
    <source>
        <dbReference type="EMBL" id="MFB9378493.1"/>
    </source>
</evidence>
<dbReference type="SUPFAM" id="SSF51726">
    <property type="entry name" value="UROD/MetE-like"/>
    <property type="match status" value="2"/>
</dbReference>
<dbReference type="PANTHER" id="PTHR30519">
    <property type="entry name" value="5-METHYLTETRAHYDROPTEROYLTRIGLUTAMATE--HOMOCYSTEINE METHYLTRANSFERASE"/>
    <property type="match status" value="1"/>
</dbReference>
<comment type="pathway">
    <text evidence="3">Amino-acid biosynthesis; L-methionine biosynthesis via de novo pathway; L-methionine from L-homocysteine (MetE route): step 1/1.</text>
</comment>
<name>A0ABV5LWN1_9ACTN</name>
<proteinExistence type="inferred from homology"/>
<keyword evidence="9" id="KW-0479">Metal-binding</keyword>
<feature type="domain" description="Cobalamin-independent methionine synthase MetE N-terminal" evidence="14">
    <location>
        <begin position="2"/>
        <end position="322"/>
    </location>
</feature>
<accession>A0ABV5LWN1</accession>
<keyword evidence="10" id="KW-0677">Repeat</keyword>
<comment type="function">
    <text evidence="2">Catalyzes the transfer of a methyl group from 5-methyltetrahydrofolate to homocysteine resulting in methionine formation.</text>
</comment>
<evidence type="ECO:0000256" key="11">
    <source>
        <dbReference type="ARBA" id="ARBA00022833"/>
    </source>
</evidence>
<comment type="caution">
    <text evidence="15">The sequence shown here is derived from an EMBL/GenBank/DDBJ whole genome shotgun (WGS) entry which is preliminary data.</text>
</comment>
<dbReference type="EMBL" id="JBHMDM010000007">
    <property type="protein sequence ID" value="MFB9378493.1"/>
    <property type="molecule type" value="Genomic_DNA"/>
</dbReference>
<evidence type="ECO:0000256" key="5">
    <source>
        <dbReference type="ARBA" id="ARBA00012034"/>
    </source>
</evidence>
<evidence type="ECO:0000256" key="1">
    <source>
        <dbReference type="ARBA" id="ARBA00001947"/>
    </source>
</evidence>
<keyword evidence="7" id="KW-0028">Amino-acid biosynthesis</keyword>
<feature type="domain" description="Cobalamin-independent methionine synthase MetE C-terminal/archaeal" evidence="13">
    <location>
        <begin position="442"/>
        <end position="611"/>
    </location>
</feature>
<dbReference type="Proteomes" id="UP001589748">
    <property type="component" value="Unassembled WGS sequence"/>
</dbReference>
<dbReference type="EC" id="2.1.1.14" evidence="5"/>
<dbReference type="RefSeq" id="WP_380136871.1">
    <property type="nucleotide sequence ID" value="NZ_JBHLUI010000008.1"/>
</dbReference>
<evidence type="ECO:0000256" key="8">
    <source>
        <dbReference type="ARBA" id="ARBA00022679"/>
    </source>
</evidence>
<dbReference type="Pfam" id="PF01717">
    <property type="entry name" value="Meth_synt_2"/>
    <property type="match status" value="1"/>
</dbReference>
<evidence type="ECO:0000256" key="2">
    <source>
        <dbReference type="ARBA" id="ARBA00002777"/>
    </source>
</evidence>
<evidence type="ECO:0000256" key="3">
    <source>
        <dbReference type="ARBA" id="ARBA00004681"/>
    </source>
</evidence>
<dbReference type="InterPro" id="IPR038071">
    <property type="entry name" value="UROD/MetE-like_sf"/>
</dbReference>
<keyword evidence="16" id="KW-1185">Reference proteome</keyword>
<evidence type="ECO:0000256" key="7">
    <source>
        <dbReference type="ARBA" id="ARBA00022605"/>
    </source>
</evidence>
<dbReference type="InterPro" id="IPR002629">
    <property type="entry name" value="Met_Synth_C/arc"/>
</dbReference>
<gene>
    <name evidence="15" type="ORF">ACFFVI_16125</name>
</gene>